<protein>
    <submittedName>
        <fullName evidence="1">Uncharacterized protein</fullName>
    </submittedName>
</protein>
<dbReference type="AlphaFoldDB" id="A0A316HND4"/>
<keyword evidence="2" id="KW-1185">Reference proteome</keyword>
<sequence>MEDTVVIDFPAMEQNGRIELMQLVRWVNLTKTSVAKCLRNSKLPALSGNLRTFWTARRSASRSWSLPTSSSKSKTLNS</sequence>
<proteinExistence type="predicted"/>
<dbReference type="EMBL" id="QGHA01000001">
    <property type="protein sequence ID" value="PWK79725.1"/>
    <property type="molecule type" value="Genomic_DNA"/>
</dbReference>
<name>A0A316HND4_9SPHI</name>
<evidence type="ECO:0000313" key="2">
    <source>
        <dbReference type="Proteomes" id="UP000245678"/>
    </source>
</evidence>
<gene>
    <name evidence="1" type="ORF">LX99_00185</name>
</gene>
<comment type="caution">
    <text evidence="1">The sequence shown here is derived from an EMBL/GenBank/DDBJ whole genome shotgun (WGS) entry which is preliminary data.</text>
</comment>
<reference evidence="1 2" key="1">
    <citation type="submission" date="2018-05" db="EMBL/GenBank/DDBJ databases">
        <title>Genomic Encyclopedia of Archaeal and Bacterial Type Strains, Phase II (KMG-II): from individual species to whole genera.</title>
        <authorList>
            <person name="Goeker M."/>
        </authorList>
    </citation>
    <scope>NUCLEOTIDE SEQUENCE [LARGE SCALE GENOMIC DNA]</scope>
    <source>
        <strain evidence="1 2">DSM 19975</strain>
    </source>
</reference>
<organism evidence="1 2">
    <name type="scientific">Mucilaginibacter oryzae</name>
    <dbReference type="NCBI Taxonomy" id="468058"/>
    <lineage>
        <taxon>Bacteria</taxon>
        <taxon>Pseudomonadati</taxon>
        <taxon>Bacteroidota</taxon>
        <taxon>Sphingobacteriia</taxon>
        <taxon>Sphingobacteriales</taxon>
        <taxon>Sphingobacteriaceae</taxon>
        <taxon>Mucilaginibacter</taxon>
    </lineage>
</organism>
<evidence type="ECO:0000313" key="1">
    <source>
        <dbReference type="EMBL" id="PWK79725.1"/>
    </source>
</evidence>
<accession>A0A316HND4</accession>
<dbReference type="Proteomes" id="UP000245678">
    <property type="component" value="Unassembled WGS sequence"/>
</dbReference>